<dbReference type="Proteomes" id="UP000054544">
    <property type="component" value="Unassembled WGS sequence"/>
</dbReference>
<accession>A0A0D9NI08</accession>
<gene>
    <name evidence="1" type="ORF">H634G_11475</name>
</gene>
<proteinExistence type="predicted"/>
<organism evidence="1 2">
    <name type="scientific">Metarhizium anisopliae BRIP 53293</name>
    <dbReference type="NCBI Taxonomy" id="1291518"/>
    <lineage>
        <taxon>Eukaryota</taxon>
        <taxon>Fungi</taxon>
        <taxon>Dikarya</taxon>
        <taxon>Ascomycota</taxon>
        <taxon>Pezizomycotina</taxon>
        <taxon>Sordariomycetes</taxon>
        <taxon>Hypocreomycetidae</taxon>
        <taxon>Hypocreales</taxon>
        <taxon>Clavicipitaceae</taxon>
        <taxon>Metarhizium</taxon>
    </lineage>
</organism>
<evidence type="ECO:0000313" key="1">
    <source>
        <dbReference type="EMBL" id="KJK73353.1"/>
    </source>
</evidence>
<keyword evidence="2" id="KW-1185">Reference proteome</keyword>
<protein>
    <submittedName>
        <fullName evidence="1">Uncharacterized protein</fullName>
    </submittedName>
</protein>
<dbReference type="AlphaFoldDB" id="A0A0D9NI08"/>
<dbReference type="EMBL" id="KE384920">
    <property type="protein sequence ID" value="KJK73353.1"/>
    <property type="molecule type" value="Genomic_DNA"/>
</dbReference>
<name>A0A0D9NI08_METAN</name>
<sequence>MPDPCHKTEHSVSLICYNITESEPCPCSDEEMCRENVVLHLVPELCGSCCSILNRLPHRFRGYRLSTLNLFWAALKSVDIELGEDIKYDHIEKAHQIPQKLLKKTAKYQAKMGLKNIVSDFNPSKVILYERNEDGRNNTVCVYNKFEFCGACRESEKKLETFVSSIVRHTMDVAMKGLLFRESCKSSYKR</sequence>
<reference evidence="2" key="1">
    <citation type="journal article" date="2014" name="BMC Genomics">
        <title>The genome sequence of the biocontrol fungus Metarhizium anisopliae and comparative genomics of Metarhizium species.</title>
        <authorList>
            <person name="Pattemore J.A."/>
            <person name="Hane J.K."/>
            <person name="Williams A.H."/>
            <person name="Wilson B.A."/>
            <person name="Stodart B.J."/>
            <person name="Ash G.J."/>
        </authorList>
    </citation>
    <scope>NUCLEOTIDE SEQUENCE [LARGE SCALE GENOMIC DNA]</scope>
    <source>
        <strain evidence="2">BRIP 53293</strain>
    </source>
</reference>
<evidence type="ECO:0000313" key="2">
    <source>
        <dbReference type="Proteomes" id="UP000054544"/>
    </source>
</evidence>